<gene>
    <name evidence="17" type="ORF">MNB_ARC-1_123</name>
</gene>
<keyword evidence="11" id="KW-0547">Nucleotide-binding</keyword>
<dbReference type="InterPro" id="IPR002606">
    <property type="entry name" value="Riboflavin_kinase_bac"/>
</dbReference>
<evidence type="ECO:0000256" key="2">
    <source>
        <dbReference type="ARBA" id="ARBA00005201"/>
    </source>
</evidence>
<accession>A0A3B1DXV0</accession>
<evidence type="ECO:0000256" key="10">
    <source>
        <dbReference type="ARBA" id="ARBA00022695"/>
    </source>
</evidence>
<dbReference type="GO" id="GO:0006747">
    <property type="term" value="P:FAD biosynthetic process"/>
    <property type="evidence" value="ECO:0007669"/>
    <property type="project" value="UniProtKB-UniPathway"/>
</dbReference>
<evidence type="ECO:0000259" key="16">
    <source>
        <dbReference type="SMART" id="SM00904"/>
    </source>
</evidence>
<dbReference type="EC" id="2.7.1.26" evidence="4"/>
<keyword evidence="15" id="KW-0511">Multifunctional enzyme</keyword>
<dbReference type="GO" id="GO:0008531">
    <property type="term" value="F:riboflavin kinase activity"/>
    <property type="evidence" value="ECO:0007669"/>
    <property type="project" value="UniProtKB-EC"/>
</dbReference>
<dbReference type="InterPro" id="IPR015865">
    <property type="entry name" value="Riboflavin_kinase_bac/euk"/>
</dbReference>
<evidence type="ECO:0000256" key="7">
    <source>
        <dbReference type="ARBA" id="ARBA00022630"/>
    </source>
</evidence>
<protein>
    <recommendedName>
        <fullName evidence="6">Bifunctional riboflavin kinase/FMN adenylyltransferase</fullName>
        <ecNumber evidence="4">2.7.1.26</ecNumber>
        <ecNumber evidence="5">2.7.7.2</ecNumber>
    </recommendedName>
</protein>
<keyword evidence="13" id="KW-0274">FAD</keyword>
<dbReference type="UniPathway" id="UPA00276">
    <property type="reaction ID" value="UER00406"/>
</dbReference>
<dbReference type="AlphaFoldDB" id="A0A3B1DXV0"/>
<evidence type="ECO:0000256" key="5">
    <source>
        <dbReference type="ARBA" id="ARBA00012393"/>
    </source>
</evidence>
<evidence type="ECO:0000256" key="15">
    <source>
        <dbReference type="ARBA" id="ARBA00023268"/>
    </source>
</evidence>
<dbReference type="InterPro" id="IPR023465">
    <property type="entry name" value="Riboflavin_kinase_dom_sf"/>
</dbReference>
<dbReference type="SUPFAM" id="SSF82114">
    <property type="entry name" value="Riboflavin kinase-like"/>
    <property type="match status" value="1"/>
</dbReference>
<dbReference type="SMART" id="SM00904">
    <property type="entry name" value="Flavokinase"/>
    <property type="match status" value="1"/>
</dbReference>
<dbReference type="EMBL" id="UOYO01000035">
    <property type="protein sequence ID" value="VAY87820.1"/>
    <property type="molecule type" value="Genomic_DNA"/>
</dbReference>
<dbReference type="Gene3D" id="3.40.50.620">
    <property type="entry name" value="HUPs"/>
    <property type="match status" value="2"/>
</dbReference>
<evidence type="ECO:0000256" key="4">
    <source>
        <dbReference type="ARBA" id="ARBA00012105"/>
    </source>
</evidence>
<dbReference type="EC" id="2.7.7.2" evidence="5"/>
<dbReference type="GO" id="GO:0005524">
    <property type="term" value="F:ATP binding"/>
    <property type="evidence" value="ECO:0007669"/>
    <property type="project" value="UniProtKB-KW"/>
</dbReference>
<dbReference type="Pfam" id="PF01687">
    <property type="entry name" value="Flavokinase"/>
    <property type="match status" value="1"/>
</dbReference>
<evidence type="ECO:0000256" key="8">
    <source>
        <dbReference type="ARBA" id="ARBA00022643"/>
    </source>
</evidence>
<organism evidence="17">
    <name type="scientific">hydrothermal vent metagenome</name>
    <dbReference type="NCBI Taxonomy" id="652676"/>
    <lineage>
        <taxon>unclassified sequences</taxon>
        <taxon>metagenomes</taxon>
        <taxon>ecological metagenomes</taxon>
    </lineage>
</organism>
<comment type="pathway">
    <text evidence="2">Cofactor biosynthesis; FMN biosynthesis; FMN from riboflavin (ATP route): step 1/1.</text>
</comment>
<sequence>MKNCSTSKNKITSIAIGGFDGMHLAHQALFSQLGSNGGIVVIETGYANLTPNRYREKYTNYPIFYYVLKDIKHLSGKQFIELLKKEYSSLKKIVVGYDFRFGANRECSLDTLKEFFDGEVVIIKRIKYENISVHARTIREFLNKGRLEEANKFLNRKYQISATKIKGQGLGKKQFVPTINLKCIDFLLPCQGVYATQTIVNLKEYKSVTFIGNRLTTDDRFSIETHIVEKFDEIFYSKIKIKFLKKIRDNTKFETYSALKKQILKDIDNINIYI</sequence>
<dbReference type="NCBIfam" id="NF004162">
    <property type="entry name" value="PRK05627.1-5"/>
    <property type="match status" value="1"/>
</dbReference>
<evidence type="ECO:0000256" key="9">
    <source>
        <dbReference type="ARBA" id="ARBA00022679"/>
    </source>
</evidence>
<proteinExistence type="inferred from homology"/>
<dbReference type="GO" id="GO:0009231">
    <property type="term" value="P:riboflavin biosynthetic process"/>
    <property type="evidence" value="ECO:0007669"/>
    <property type="project" value="InterPro"/>
</dbReference>
<feature type="domain" description="Riboflavin kinase" evidence="16">
    <location>
        <begin position="153"/>
        <end position="274"/>
    </location>
</feature>
<dbReference type="InterPro" id="IPR014729">
    <property type="entry name" value="Rossmann-like_a/b/a_fold"/>
</dbReference>
<name>A0A3B1DXV0_9ZZZZ</name>
<evidence type="ECO:0000256" key="11">
    <source>
        <dbReference type="ARBA" id="ARBA00022741"/>
    </source>
</evidence>
<keyword evidence="7" id="KW-0285">Flavoprotein</keyword>
<dbReference type="Pfam" id="PF06574">
    <property type="entry name" value="FAD_syn"/>
    <property type="match status" value="1"/>
</dbReference>
<evidence type="ECO:0000256" key="13">
    <source>
        <dbReference type="ARBA" id="ARBA00022827"/>
    </source>
</evidence>
<keyword evidence="8" id="KW-0288">FMN</keyword>
<evidence type="ECO:0000313" key="17">
    <source>
        <dbReference type="EMBL" id="VAY87820.1"/>
    </source>
</evidence>
<keyword evidence="14" id="KW-0067">ATP-binding</keyword>
<dbReference type="InterPro" id="IPR023468">
    <property type="entry name" value="Riboflavin_kinase"/>
</dbReference>
<dbReference type="PANTHER" id="PTHR22749:SF6">
    <property type="entry name" value="RIBOFLAVIN KINASE"/>
    <property type="match status" value="1"/>
</dbReference>
<dbReference type="Gene3D" id="2.40.30.30">
    <property type="entry name" value="Riboflavin kinase-like"/>
    <property type="match status" value="1"/>
</dbReference>
<comment type="pathway">
    <text evidence="1">Cofactor biosynthesis; FAD biosynthesis; FAD from FMN: step 1/1.</text>
</comment>
<evidence type="ECO:0000256" key="14">
    <source>
        <dbReference type="ARBA" id="ARBA00022840"/>
    </source>
</evidence>
<dbReference type="PIRSF" id="PIRSF004491">
    <property type="entry name" value="FAD_Synth"/>
    <property type="match status" value="1"/>
</dbReference>
<dbReference type="PANTHER" id="PTHR22749">
    <property type="entry name" value="RIBOFLAVIN KINASE/FMN ADENYLYLTRANSFERASE"/>
    <property type="match status" value="1"/>
</dbReference>
<keyword evidence="12 17" id="KW-0418">Kinase</keyword>
<dbReference type="GO" id="GO:0009398">
    <property type="term" value="P:FMN biosynthetic process"/>
    <property type="evidence" value="ECO:0007669"/>
    <property type="project" value="UniProtKB-UniPathway"/>
</dbReference>
<keyword evidence="9 17" id="KW-0808">Transferase</keyword>
<dbReference type="InterPro" id="IPR015864">
    <property type="entry name" value="FAD_synthase"/>
</dbReference>
<dbReference type="UniPathway" id="UPA00277">
    <property type="reaction ID" value="UER00407"/>
</dbReference>
<dbReference type="SUPFAM" id="SSF52374">
    <property type="entry name" value="Nucleotidylyl transferase"/>
    <property type="match status" value="1"/>
</dbReference>
<comment type="similarity">
    <text evidence="3">Belongs to the RibF family.</text>
</comment>
<evidence type="ECO:0000256" key="6">
    <source>
        <dbReference type="ARBA" id="ARBA00018483"/>
    </source>
</evidence>
<dbReference type="GO" id="GO:0003919">
    <property type="term" value="F:FMN adenylyltransferase activity"/>
    <property type="evidence" value="ECO:0007669"/>
    <property type="project" value="UniProtKB-EC"/>
</dbReference>
<evidence type="ECO:0000256" key="3">
    <source>
        <dbReference type="ARBA" id="ARBA00010214"/>
    </source>
</evidence>
<keyword evidence="10 17" id="KW-0548">Nucleotidyltransferase</keyword>
<evidence type="ECO:0000256" key="12">
    <source>
        <dbReference type="ARBA" id="ARBA00022777"/>
    </source>
</evidence>
<evidence type="ECO:0000256" key="1">
    <source>
        <dbReference type="ARBA" id="ARBA00004726"/>
    </source>
</evidence>
<reference evidence="17" key="1">
    <citation type="submission" date="2018-10" db="EMBL/GenBank/DDBJ databases">
        <authorList>
            <person name="Aoki K."/>
        </authorList>
    </citation>
    <scope>NUCLEOTIDE SEQUENCE</scope>
</reference>